<protein>
    <submittedName>
        <fullName evidence="3">Enoyl-CoA hydratase</fullName>
    </submittedName>
</protein>
<dbReference type="RefSeq" id="WP_100743623.1">
    <property type="nucleotide sequence ID" value="NZ_NPDW01000002.1"/>
</dbReference>
<sequence length="260" mass="28838">MNYKREVIDIPNGKGEIIRFQMNDQNSLTGQNMRDLGEILNEIKADNSKRGVILTTDNPKFFCNGLDAENLLSTSRDKLIDEVGGIVILFGELVKFDKPLITEVTGHAMGGGAVITVASDFKYMLDGKGRIGFTEVNVGLPLPGSFIDRIKMCVDPRYWAEVCLEGTTYKGAEAKKIGLIDEIAPTPEEIRKIALKKLETLSKVPQAAYRATKNTLNGVLIANLEQYKKDTIKSFEQPGVVDNLLEAMTALKEKRRPVFK</sequence>
<dbReference type="AlphaFoldDB" id="A0A2N0AH13"/>
<evidence type="ECO:0000313" key="4">
    <source>
        <dbReference type="Proteomes" id="UP000232145"/>
    </source>
</evidence>
<name>A0A2N0AH13_9LEPT</name>
<proteinExistence type="inferred from homology"/>
<dbReference type="InterPro" id="IPR001753">
    <property type="entry name" value="Enoyl-CoA_hydra/iso"/>
</dbReference>
<evidence type="ECO:0000256" key="1">
    <source>
        <dbReference type="ARBA" id="ARBA00005254"/>
    </source>
</evidence>
<keyword evidence="4" id="KW-1185">Reference proteome</keyword>
<comment type="similarity">
    <text evidence="1 2">Belongs to the enoyl-CoA hydratase/isomerase family.</text>
</comment>
<evidence type="ECO:0000313" key="3">
    <source>
        <dbReference type="EMBL" id="PJZ83586.1"/>
    </source>
</evidence>
<dbReference type="PANTHER" id="PTHR11941:SF54">
    <property type="entry name" value="ENOYL-COA HYDRATASE, MITOCHONDRIAL"/>
    <property type="match status" value="1"/>
</dbReference>
<comment type="caution">
    <text evidence="3">The sequence shown here is derived from an EMBL/GenBank/DDBJ whole genome shotgun (WGS) entry which is preliminary data.</text>
</comment>
<dbReference type="SUPFAM" id="SSF52096">
    <property type="entry name" value="ClpP/crotonase"/>
    <property type="match status" value="1"/>
</dbReference>
<dbReference type="CDD" id="cd06558">
    <property type="entry name" value="crotonase-like"/>
    <property type="match status" value="1"/>
</dbReference>
<accession>A0A2N0AH13</accession>
<dbReference type="Gene3D" id="3.90.226.10">
    <property type="entry name" value="2-enoyl-CoA Hydratase, Chain A, domain 1"/>
    <property type="match status" value="1"/>
</dbReference>
<dbReference type="Pfam" id="PF00378">
    <property type="entry name" value="ECH_1"/>
    <property type="match status" value="1"/>
</dbReference>
<dbReference type="Proteomes" id="UP000232145">
    <property type="component" value="Unassembled WGS sequence"/>
</dbReference>
<reference evidence="3 4" key="1">
    <citation type="submission" date="2017-07" db="EMBL/GenBank/DDBJ databases">
        <title>Leptospira spp. isolated from tropical soils.</title>
        <authorList>
            <person name="Thibeaux R."/>
            <person name="Iraola G."/>
            <person name="Ferres I."/>
            <person name="Bierque E."/>
            <person name="Girault D."/>
            <person name="Soupe-Gilbert M.-E."/>
            <person name="Picardeau M."/>
            <person name="Goarant C."/>
        </authorList>
    </citation>
    <scope>NUCLEOTIDE SEQUENCE [LARGE SCALE GENOMIC DNA]</scope>
    <source>
        <strain evidence="3 4">FH2-B-A1</strain>
    </source>
</reference>
<dbReference type="PANTHER" id="PTHR11941">
    <property type="entry name" value="ENOYL-COA HYDRATASE-RELATED"/>
    <property type="match status" value="1"/>
</dbReference>
<dbReference type="PROSITE" id="PS00166">
    <property type="entry name" value="ENOYL_COA_HYDRATASE"/>
    <property type="match status" value="1"/>
</dbReference>
<dbReference type="InterPro" id="IPR029045">
    <property type="entry name" value="ClpP/crotonase-like_dom_sf"/>
</dbReference>
<dbReference type="OrthoDB" id="9807606at2"/>
<organism evidence="3 4">
    <name type="scientific">Leptospira harrisiae</name>
    <dbReference type="NCBI Taxonomy" id="2023189"/>
    <lineage>
        <taxon>Bacteria</taxon>
        <taxon>Pseudomonadati</taxon>
        <taxon>Spirochaetota</taxon>
        <taxon>Spirochaetia</taxon>
        <taxon>Leptospirales</taxon>
        <taxon>Leptospiraceae</taxon>
        <taxon>Leptospira</taxon>
    </lineage>
</organism>
<dbReference type="EMBL" id="NPDX01000005">
    <property type="protein sequence ID" value="PJZ83586.1"/>
    <property type="molecule type" value="Genomic_DNA"/>
</dbReference>
<evidence type="ECO:0000256" key="2">
    <source>
        <dbReference type="RuleBase" id="RU003707"/>
    </source>
</evidence>
<gene>
    <name evidence="3" type="ORF">CH364_15410</name>
</gene>
<dbReference type="GO" id="GO:0003824">
    <property type="term" value="F:catalytic activity"/>
    <property type="evidence" value="ECO:0007669"/>
    <property type="project" value="InterPro"/>
</dbReference>
<dbReference type="InterPro" id="IPR018376">
    <property type="entry name" value="Enoyl-CoA_hyd/isom_CS"/>
</dbReference>
<dbReference type="GO" id="GO:0006635">
    <property type="term" value="P:fatty acid beta-oxidation"/>
    <property type="evidence" value="ECO:0007669"/>
    <property type="project" value="TreeGrafter"/>
</dbReference>